<dbReference type="InterPro" id="IPR051257">
    <property type="entry name" value="Diverse_CBS-Domain"/>
</dbReference>
<evidence type="ECO:0000313" key="5">
    <source>
        <dbReference type="EMBL" id="MBN2067027.1"/>
    </source>
</evidence>
<organism evidence="5 6">
    <name type="scientific">Candidatus Iainarchaeum sp</name>
    <dbReference type="NCBI Taxonomy" id="3101447"/>
    <lineage>
        <taxon>Archaea</taxon>
        <taxon>Candidatus Iainarchaeota</taxon>
        <taxon>Candidatus Iainarchaeia</taxon>
        <taxon>Candidatus Iainarchaeales</taxon>
        <taxon>Candidatus Iainarchaeaceae</taxon>
        <taxon>Candidatus Iainarchaeum</taxon>
    </lineage>
</organism>
<dbReference type="InterPro" id="IPR010982">
    <property type="entry name" value="Lambda_DNA-bd_dom_sf"/>
</dbReference>
<dbReference type="InterPro" id="IPR046342">
    <property type="entry name" value="CBS_dom_sf"/>
</dbReference>
<protein>
    <submittedName>
        <fullName evidence="5">CBS domain-containing protein</fullName>
    </submittedName>
</protein>
<dbReference type="PROSITE" id="PS50943">
    <property type="entry name" value="HTH_CROC1"/>
    <property type="match status" value="1"/>
</dbReference>
<reference evidence="5" key="1">
    <citation type="submission" date="2021-01" db="EMBL/GenBank/DDBJ databases">
        <title>Active Sulfur Cycling in an Early Earth Analoge.</title>
        <authorList>
            <person name="Hahn C.R."/>
            <person name="Youssef N.H."/>
            <person name="Elshahed M."/>
        </authorList>
    </citation>
    <scope>NUCLEOTIDE SEQUENCE</scope>
    <source>
        <strain evidence="5">Zod_Metabat.1151</strain>
    </source>
</reference>
<gene>
    <name evidence="5" type="ORF">JW744_01010</name>
</gene>
<dbReference type="Pfam" id="PF01381">
    <property type="entry name" value="HTH_3"/>
    <property type="match status" value="1"/>
</dbReference>
<evidence type="ECO:0000313" key="6">
    <source>
        <dbReference type="Proteomes" id="UP000809243"/>
    </source>
</evidence>
<dbReference type="Proteomes" id="UP000809243">
    <property type="component" value="Unassembled WGS sequence"/>
</dbReference>
<comment type="caution">
    <text evidence="5">The sequence shown here is derived from an EMBL/GenBank/DDBJ whole genome shotgun (WGS) entry which is preliminary data.</text>
</comment>
<evidence type="ECO:0000256" key="2">
    <source>
        <dbReference type="PROSITE-ProRule" id="PRU00703"/>
    </source>
</evidence>
<name>A0A938YVU2_9ARCH</name>
<proteinExistence type="predicted"/>
<dbReference type="SMART" id="SM00116">
    <property type="entry name" value="CBS"/>
    <property type="match status" value="2"/>
</dbReference>
<dbReference type="Gene3D" id="1.10.260.40">
    <property type="entry name" value="lambda repressor-like DNA-binding domains"/>
    <property type="match status" value="1"/>
</dbReference>
<dbReference type="InterPro" id="IPR000644">
    <property type="entry name" value="CBS_dom"/>
</dbReference>
<feature type="domain" description="CBS" evidence="4">
    <location>
        <begin position="70"/>
        <end position="127"/>
    </location>
</feature>
<accession>A0A938YVU2</accession>
<dbReference type="InterPro" id="IPR001387">
    <property type="entry name" value="Cro/C1-type_HTH"/>
</dbReference>
<dbReference type="SMART" id="SM00530">
    <property type="entry name" value="HTH_XRE"/>
    <property type="match status" value="1"/>
</dbReference>
<dbReference type="InterPro" id="IPR017158">
    <property type="entry name" value="Tscrpt-reg_CBS-contain_prd"/>
</dbReference>
<evidence type="ECO:0000259" key="3">
    <source>
        <dbReference type="PROSITE" id="PS50943"/>
    </source>
</evidence>
<feature type="domain" description="HTH cro/C1-type" evidence="3">
    <location>
        <begin position="8"/>
        <end position="55"/>
    </location>
</feature>
<evidence type="ECO:0000259" key="4">
    <source>
        <dbReference type="PROSITE" id="PS51371"/>
    </source>
</evidence>
<evidence type="ECO:0000256" key="1">
    <source>
        <dbReference type="ARBA" id="ARBA00023122"/>
    </source>
</evidence>
<dbReference type="Gene3D" id="3.10.580.10">
    <property type="entry name" value="CBS-domain"/>
    <property type="match status" value="1"/>
</dbReference>
<dbReference type="PANTHER" id="PTHR43080:SF4">
    <property type="entry name" value="CRO-LIKE PROTEIN"/>
    <property type="match status" value="1"/>
</dbReference>
<dbReference type="CDD" id="cd00093">
    <property type="entry name" value="HTH_XRE"/>
    <property type="match status" value="1"/>
</dbReference>
<dbReference type="SUPFAM" id="SSF54631">
    <property type="entry name" value="CBS-domain pair"/>
    <property type="match status" value="1"/>
</dbReference>
<dbReference type="PROSITE" id="PS51371">
    <property type="entry name" value="CBS"/>
    <property type="match status" value="1"/>
</dbReference>
<sequence>MLPDLREIKQRRVAAGLTQSSLSEISSVSQSLIAKIEAGKIEPSYAKAKRLFDCLTQLHAKQEKLVKDAMTRPVVSVEESESLKSAIRALEKHGLSQLPVLSKEKPVGSITERGILGKINSSPGLEIERARVEEAMEEALPTIQENTPVSVASQLLSFNSAVLVVKKGKIAGILTKSDLLKQMIK</sequence>
<dbReference type="AlphaFoldDB" id="A0A938YVU2"/>
<dbReference type="EMBL" id="JAFGDB010000016">
    <property type="protein sequence ID" value="MBN2067027.1"/>
    <property type="molecule type" value="Genomic_DNA"/>
</dbReference>
<dbReference type="SUPFAM" id="SSF47413">
    <property type="entry name" value="lambda repressor-like DNA-binding domains"/>
    <property type="match status" value="1"/>
</dbReference>
<dbReference type="PANTHER" id="PTHR43080">
    <property type="entry name" value="CBS DOMAIN-CONTAINING PROTEIN CBSX3, MITOCHONDRIAL"/>
    <property type="match status" value="1"/>
</dbReference>
<keyword evidence="1 2" id="KW-0129">CBS domain</keyword>
<dbReference type="PIRSF" id="PIRSF037253">
    <property type="entry name" value="HTH_CBS_prd"/>
    <property type="match status" value="1"/>
</dbReference>
<dbReference type="Pfam" id="PF00571">
    <property type="entry name" value="CBS"/>
    <property type="match status" value="2"/>
</dbReference>
<dbReference type="GO" id="GO:0003677">
    <property type="term" value="F:DNA binding"/>
    <property type="evidence" value="ECO:0007669"/>
    <property type="project" value="InterPro"/>
</dbReference>